<name>A0A494Y6J6_9BACL</name>
<comment type="caution">
    <text evidence="1">The sequence shown here is derived from an EMBL/GenBank/DDBJ whole genome shotgun (WGS) entry which is preliminary data.</text>
</comment>
<reference evidence="1 2" key="1">
    <citation type="submission" date="2018-10" db="EMBL/GenBank/DDBJ databases">
        <title>Cohnella sp. M2MS4P-1, whole genome shotgun sequence.</title>
        <authorList>
            <person name="Tuo L."/>
        </authorList>
    </citation>
    <scope>NUCLEOTIDE SEQUENCE [LARGE SCALE GENOMIC DNA]</scope>
    <source>
        <strain evidence="1 2">M2MS4P-1</strain>
    </source>
</reference>
<proteinExistence type="predicted"/>
<protein>
    <submittedName>
        <fullName evidence="1">Uncharacterized protein</fullName>
    </submittedName>
</protein>
<organism evidence="1 2">
    <name type="scientific">Cohnella endophytica</name>
    <dbReference type="NCBI Taxonomy" id="2419778"/>
    <lineage>
        <taxon>Bacteria</taxon>
        <taxon>Bacillati</taxon>
        <taxon>Bacillota</taxon>
        <taxon>Bacilli</taxon>
        <taxon>Bacillales</taxon>
        <taxon>Paenibacillaceae</taxon>
        <taxon>Cohnella</taxon>
    </lineage>
</organism>
<accession>A0A494Y6J6</accession>
<evidence type="ECO:0000313" key="1">
    <source>
        <dbReference type="EMBL" id="RKP55550.1"/>
    </source>
</evidence>
<evidence type="ECO:0000313" key="2">
    <source>
        <dbReference type="Proteomes" id="UP000282076"/>
    </source>
</evidence>
<keyword evidence="2" id="KW-1185">Reference proteome</keyword>
<dbReference type="AlphaFoldDB" id="A0A494Y6J6"/>
<dbReference type="EMBL" id="RBZM01000004">
    <property type="protein sequence ID" value="RKP55550.1"/>
    <property type="molecule type" value="Genomic_DNA"/>
</dbReference>
<dbReference type="Proteomes" id="UP000282076">
    <property type="component" value="Unassembled WGS sequence"/>
</dbReference>
<gene>
    <name evidence="1" type="ORF">D7Z26_10225</name>
</gene>
<sequence>MIFIDIKVKSLNFNRRIVKIAIIQQGSIGIENNVYPDTQINLYGDSKALYYLGAFFNLIQREKSMIIYLQRSSNNESDIVFFHGTSNPISFSDCIEIRNKATKLKHTELYSLEIKEETRSDKLKEIMEI</sequence>